<feature type="zinc finger region" description="FLZ-type" evidence="4">
    <location>
        <begin position="322"/>
        <end position="366"/>
    </location>
</feature>
<dbReference type="Pfam" id="PF04570">
    <property type="entry name" value="zf-FLZ"/>
    <property type="match status" value="1"/>
</dbReference>
<dbReference type="RefSeq" id="XP_024934452.2">
    <property type="nucleotide sequence ID" value="XM_025078684.3"/>
</dbReference>
<protein>
    <submittedName>
        <fullName evidence="7 8">FCS-Like Zinc finger 10</fullName>
    </submittedName>
</protein>
<proteinExistence type="inferred from homology"/>
<keyword evidence="3" id="KW-0863">Zinc-finger</keyword>
<dbReference type="Proteomes" id="UP001652623">
    <property type="component" value="Chromosome 1"/>
</dbReference>
<dbReference type="PANTHER" id="PTHR46868:SF4">
    <property type="entry name" value="FLZ-TYPE DOMAIN-CONTAINING PROTEIN"/>
    <property type="match status" value="1"/>
</dbReference>
<comment type="similarity">
    <text evidence="1">Belongs to the FLZ family.</text>
</comment>
<dbReference type="InterPro" id="IPR007650">
    <property type="entry name" value="Zf-FLZ_dom"/>
</dbReference>
<dbReference type="GeneID" id="107404728"/>
<evidence type="ECO:0000313" key="9">
    <source>
        <dbReference type="RefSeq" id="XP_024934453.2"/>
    </source>
</evidence>
<keyword evidence="6" id="KW-1185">Reference proteome</keyword>
<dbReference type="RefSeq" id="XP_015867209.2">
    <property type="nucleotide sequence ID" value="XM_016011723.4"/>
</dbReference>
<dbReference type="RefSeq" id="XP_024934453.2">
    <property type="nucleotide sequence ID" value="XM_025078685.3"/>
</dbReference>
<evidence type="ECO:0000259" key="5">
    <source>
        <dbReference type="PROSITE" id="PS51795"/>
    </source>
</evidence>
<evidence type="ECO:0000256" key="3">
    <source>
        <dbReference type="ARBA" id="ARBA00022771"/>
    </source>
</evidence>
<organism evidence="6 8">
    <name type="scientific">Ziziphus jujuba</name>
    <name type="common">Chinese jujube</name>
    <name type="synonym">Ziziphus sativa</name>
    <dbReference type="NCBI Taxonomy" id="326968"/>
    <lineage>
        <taxon>Eukaryota</taxon>
        <taxon>Viridiplantae</taxon>
        <taxon>Streptophyta</taxon>
        <taxon>Embryophyta</taxon>
        <taxon>Tracheophyta</taxon>
        <taxon>Spermatophyta</taxon>
        <taxon>Magnoliopsida</taxon>
        <taxon>eudicotyledons</taxon>
        <taxon>Gunneridae</taxon>
        <taxon>Pentapetalae</taxon>
        <taxon>rosids</taxon>
        <taxon>fabids</taxon>
        <taxon>Rosales</taxon>
        <taxon>Rhamnaceae</taxon>
        <taxon>Paliureae</taxon>
        <taxon>Ziziphus</taxon>
    </lineage>
</organism>
<evidence type="ECO:0000313" key="7">
    <source>
        <dbReference type="RefSeq" id="XP_015867209.2"/>
    </source>
</evidence>
<dbReference type="GO" id="GO:0008270">
    <property type="term" value="F:zinc ion binding"/>
    <property type="evidence" value="ECO:0007669"/>
    <property type="project" value="UniProtKB-KW"/>
</dbReference>
<name>A0A6P6GK17_ZIZJJ</name>
<sequence>MADSASDSYFHPDTLSLRQISSSLLSIHDFLVGFGTKAGSSDGSIRSPTSPLDFGVFSNSSNSVGLRCARSLSVKGHQKKWHCSKVGLGIVNSLVNDTTSGVLDIPTRKNILFGLQVKANDSNSSNHYNDSLYSSLKSKSLPINYMVSLHPQTKNPNTQLGSKNIDDGDEASPLESAIFEDMSLHSLDSPRATPPVSLTQSNLRSKSFCSEGPTVISSSSVIVTGSEVENSLGIKPSSLPIPIDSSQGYVGSLSAREIELSEDYTCIISHGPNPKTTHIFGDCILECHTNELSNFGKKEEPGVISPQVAKDPEGLTPDLTDEALRFCYTCKKKLGEGEDMNMNRDDKAFCSFACRAGDIFAEGEAERTDKNSAGSALESSDHEDIFFLGEPIG</sequence>
<feature type="domain" description="FLZ-type" evidence="5">
    <location>
        <begin position="322"/>
        <end position="366"/>
    </location>
</feature>
<evidence type="ECO:0000256" key="4">
    <source>
        <dbReference type="PROSITE-ProRule" id="PRU01131"/>
    </source>
</evidence>
<evidence type="ECO:0000256" key="2">
    <source>
        <dbReference type="ARBA" id="ARBA00022723"/>
    </source>
</evidence>
<gene>
    <name evidence="7 8 9 10" type="primary">LOC107404728</name>
</gene>
<keyword evidence="2" id="KW-0479">Metal-binding</keyword>
<evidence type="ECO:0000313" key="6">
    <source>
        <dbReference type="Proteomes" id="UP001652623"/>
    </source>
</evidence>
<dbReference type="PANTHER" id="PTHR46868">
    <property type="entry name" value="FCS-LIKE ZINC FINGER 11"/>
    <property type="match status" value="1"/>
</dbReference>
<evidence type="ECO:0000313" key="8">
    <source>
        <dbReference type="RefSeq" id="XP_024934452.2"/>
    </source>
</evidence>
<reference evidence="6 7" key="1">
    <citation type="submission" date="2025-05" db="UniProtKB">
        <authorList>
            <consortium name="RefSeq"/>
        </authorList>
    </citation>
    <scope>NUCLEOTIDE SEQUENCE [LARGE SCALE GENOMIC DNA]</scope>
    <source>
        <tissue evidence="7 8">Seedling</tissue>
    </source>
</reference>
<accession>A0A6P6GK17</accession>
<dbReference type="AlphaFoldDB" id="A0A6P6GK17"/>
<keyword evidence="3" id="KW-0862">Zinc</keyword>
<evidence type="ECO:0000313" key="10">
    <source>
        <dbReference type="RefSeq" id="XP_048318076.1"/>
    </source>
</evidence>
<evidence type="ECO:0000256" key="1">
    <source>
        <dbReference type="ARBA" id="ARBA00009374"/>
    </source>
</evidence>
<dbReference type="KEGG" id="zju:107404728"/>
<dbReference type="InterPro" id="IPR044585">
    <property type="entry name" value="FLZ10/11"/>
</dbReference>
<dbReference type="PROSITE" id="PS51795">
    <property type="entry name" value="ZF_FLZ"/>
    <property type="match status" value="1"/>
</dbReference>
<dbReference type="RefSeq" id="XP_048318076.1">
    <property type="nucleotide sequence ID" value="XM_048462119.2"/>
</dbReference>